<dbReference type="WBParaSite" id="scaffold6035_cov288.g10337">
    <property type="protein sequence ID" value="scaffold6035_cov288.g10337"/>
    <property type="gene ID" value="scaffold6035_cov288.g10337"/>
</dbReference>
<reference evidence="2" key="1">
    <citation type="submission" date="2022-11" db="UniProtKB">
        <authorList>
            <consortium name="WormBaseParasite"/>
        </authorList>
    </citation>
    <scope>IDENTIFICATION</scope>
</reference>
<accession>A0A915MW46</accession>
<proteinExistence type="predicted"/>
<evidence type="ECO:0000313" key="1">
    <source>
        <dbReference type="Proteomes" id="UP000887561"/>
    </source>
</evidence>
<dbReference type="PANTHER" id="PTHR31389">
    <property type="entry name" value="LD39211P"/>
    <property type="match status" value="1"/>
</dbReference>
<protein>
    <submittedName>
        <fullName evidence="2">Uncharacterized protein</fullName>
    </submittedName>
</protein>
<organism evidence="1 2">
    <name type="scientific">Meloidogyne javanica</name>
    <name type="common">Root-knot nematode worm</name>
    <dbReference type="NCBI Taxonomy" id="6303"/>
    <lineage>
        <taxon>Eukaryota</taxon>
        <taxon>Metazoa</taxon>
        <taxon>Ecdysozoa</taxon>
        <taxon>Nematoda</taxon>
        <taxon>Chromadorea</taxon>
        <taxon>Rhabditida</taxon>
        <taxon>Tylenchina</taxon>
        <taxon>Tylenchomorpha</taxon>
        <taxon>Tylenchoidea</taxon>
        <taxon>Meloidogynidae</taxon>
        <taxon>Meloidogyninae</taxon>
        <taxon>Meloidogyne</taxon>
        <taxon>Meloidogyne incognita group</taxon>
    </lineage>
</organism>
<dbReference type="Proteomes" id="UP000887561">
    <property type="component" value="Unplaced"/>
</dbReference>
<name>A0A915MW46_MELJA</name>
<dbReference type="AlphaFoldDB" id="A0A915MW46"/>
<evidence type="ECO:0000313" key="2">
    <source>
        <dbReference type="WBParaSite" id="scaffold6035_cov288.g10337"/>
    </source>
</evidence>
<sequence length="207" mass="24218">MDELNQVCYAKRRSSAQCLCLEDLHHSIYSKYDTFVWMDTSIVINDASSLNPIFEAFEKDVISGTVFPGRTYTYLPLLTNWIKIENNEWDKEMYEAGFNIMHKSEHTRQILKWALLCASTKQCINPDDSKLYCPYDRTLIGACHRFDQSVFGILTVNSEYQRFVKNNDTKFLPLFHPDHPKTKVKHEVQRQTNLDINLDFKKGVECC</sequence>
<keyword evidence="1" id="KW-1185">Reference proteome</keyword>
<dbReference type="PANTHER" id="PTHR31389:SF4">
    <property type="entry name" value="LD39211P"/>
    <property type="match status" value="1"/>
</dbReference>